<dbReference type="EMBL" id="CP007711">
    <property type="protein sequence ID" value="AIV03544.1"/>
    <property type="molecule type" value="Genomic_DNA"/>
</dbReference>
<gene>
    <name evidence="1" type="ORF">MGM1_1570</name>
</gene>
<evidence type="ECO:0000313" key="1">
    <source>
        <dbReference type="EMBL" id="AIV03544.1"/>
    </source>
</evidence>
<protein>
    <submittedName>
        <fullName evidence="1">Uncharacterized protein</fullName>
    </submittedName>
</protein>
<proteinExistence type="predicted"/>
<dbReference type="Proteomes" id="UP000030066">
    <property type="component" value="Chromosome"/>
</dbReference>
<dbReference type="HOGENOM" id="CLU_800982_0_0_14"/>
<accession>A0A097SSI5</accession>
<keyword evidence="2" id="KW-1185">Reference proteome</keyword>
<dbReference type="AlphaFoldDB" id="A0A097SSI5"/>
<dbReference type="KEGG" id="mgj:MGM1_1570"/>
<sequence length="346" mass="40408">MSIVNLKQTDYYLNKINFNPINNNQYIYLEGFDGTVTPGLTHWTFDFNIYLTQNLKLPAYVFQVNLTSSLGTIENIPLTWIQKTSLPDYVKNRKEVEEYKVHYVLDITNCGFFKNSHKNFYFPIGLNFLINTEVLNAAKLINSGDEVDRFINEFDNLKTSSYFYYTDKFNCEQDTNFQVDQEYKLVNNNSETSKSTNFQYLVNSNMVETREPIVNLMTLTSDEDFTIDGYELTFNYVIDNEIKTLKITNNETKFCSKINSFIFNKTTVFDSKTKEVKIIYGGQNGFYIPVKSQGYIELKAKILTKNNYAIFKANHAFSFAGNEESNLYQIKHFIINDLTNFKQIRI</sequence>
<reference evidence="1 2" key="1">
    <citation type="journal article" date="2014" name="PLoS ONE">
        <title>An emerging Mycoplasma associated with trichomoniasis, vaginal infection and disease.</title>
        <authorList>
            <consortium name="Vaginal Microbiome Consortium"/>
            <person name="Fettweis J.M."/>
            <person name="Serrano M.G."/>
            <person name="Huang B."/>
            <person name="Brooks J.P."/>
            <person name="Glascock A.L."/>
            <person name="Sheth N.U."/>
            <person name="Strauss J.F.III."/>
            <person name="Jefferson K.K."/>
            <person name="Buck G.A."/>
        </authorList>
    </citation>
    <scope>NUCLEOTIDE SEQUENCE [LARGE SCALE GENOMIC DNA]</scope>
    <source>
        <strain evidence="1 2">VCU_M1</strain>
    </source>
</reference>
<organism evidence="1 2">
    <name type="scientific">Candidatus Malacoplasma girerdii</name>
    <dbReference type="NCBI Taxonomy" id="1318617"/>
    <lineage>
        <taxon>Bacteria</taxon>
        <taxon>Bacillati</taxon>
        <taxon>Mycoplasmatota</taxon>
        <taxon>Mycoplasmoidales</taxon>
        <taxon>Mycoplasmoidaceae</taxon>
        <taxon>Malacoplasma</taxon>
    </lineage>
</organism>
<evidence type="ECO:0000313" key="2">
    <source>
        <dbReference type="Proteomes" id="UP000030066"/>
    </source>
</evidence>
<dbReference type="STRING" id="1318617.MGM1_1570"/>
<name>A0A097SSI5_9BACT</name>